<name>A0AAE0F5J5_9CHLO</name>
<dbReference type="Proteomes" id="UP001190700">
    <property type="component" value="Unassembled WGS sequence"/>
</dbReference>
<proteinExistence type="predicted"/>
<reference evidence="1 2" key="1">
    <citation type="journal article" date="2015" name="Genome Biol. Evol.">
        <title>Comparative Genomics of a Bacterivorous Green Alga Reveals Evolutionary Causalities and Consequences of Phago-Mixotrophic Mode of Nutrition.</title>
        <authorList>
            <person name="Burns J.A."/>
            <person name="Paasch A."/>
            <person name="Narechania A."/>
            <person name="Kim E."/>
        </authorList>
    </citation>
    <scope>NUCLEOTIDE SEQUENCE [LARGE SCALE GENOMIC DNA]</scope>
    <source>
        <strain evidence="1 2">PLY_AMNH</strain>
    </source>
</reference>
<dbReference type="EMBL" id="LGRX02025473">
    <property type="protein sequence ID" value="KAK3252324.1"/>
    <property type="molecule type" value="Genomic_DNA"/>
</dbReference>
<evidence type="ECO:0000313" key="1">
    <source>
        <dbReference type="EMBL" id="KAK3252324.1"/>
    </source>
</evidence>
<protein>
    <submittedName>
        <fullName evidence="1">Uncharacterized protein</fullName>
    </submittedName>
</protein>
<dbReference type="AlphaFoldDB" id="A0AAE0F5J5"/>
<sequence>MNPYANEYVPGAYGIIVALEAQNAVYREILRLPPTSSAIRRSTYLDANPTKPEGRYDPPCRKHAAVQCAVQRNHTCSQTSSPTECQRVRIGDRRFADVVVARSFWNWKERATRVEHRFACVSNTIRRRATLQRVMTAWIHFWVVTKRITNRVSRALHHWRAVVLHDFLLRTQAKQAMLIEQEDEHVMMTQRNTDLHFALQTLQADLAEETLRLKNSRGTNTELLKRLAVSGECIRSMRKDYVMTCNHCQKWLFRMHQTDRTDSKNATCSFVANEEFVDASSNETVAEFANVQMKEMLLSDITSPR</sequence>
<keyword evidence="2" id="KW-1185">Reference proteome</keyword>
<accession>A0AAE0F5J5</accession>
<gene>
    <name evidence="1" type="ORF">CYMTET_38358</name>
</gene>
<comment type="caution">
    <text evidence="1">The sequence shown here is derived from an EMBL/GenBank/DDBJ whole genome shotgun (WGS) entry which is preliminary data.</text>
</comment>
<evidence type="ECO:0000313" key="2">
    <source>
        <dbReference type="Proteomes" id="UP001190700"/>
    </source>
</evidence>
<organism evidence="1 2">
    <name type="scientific">Cymbomonas tetramitiformis</name>
    <dbReference type="NCBI Taxonomy" id="36881"/>
    <lineage>
        <taxon>Eukaryota</taxon>
        <taxon>Viridiplantae</taxon>
        <taxon>Chlorophyta</taxon>
        <taxon>Pyramimonadophyceae</taxon>
        <taxon>Pyramimonadales</taxon>
        <taxon>Pyramimonadaceae</taxon>
        <taxon>Cymbomonas</taxon>
    </lineage>
</organism>